<dbReference type="PANTHER" id="PTHR35271:SF1">
    <property type="entry name" value="ABC TRANSPORTER, SUBSTRATE-BINDING LIPOPROTEIN"/>
    <property type="match status" value="1"/>
</dbReference>
<keyword evidence="1" id="KW-0732">Signal</keyword>
<accession>A0ABT9UA02</accession>
<dbReference type="EMBL" id="JAUSSU010000019">
    <property type="protein sequence ID" value="MDQ0116418.1"/>
    <property type="molecule type" value="Genomic_DNA"/>
</dbReference>
<organism evidence="2 3">
    <name type="scientific">Paenibacillus harenae</name>
    <dbReference type="NCBI Taxonomy" id="306543"/>
    <lineage>
        <taxon>Bacteria</taxon>
        <taxon>Bacillati</taxon>
        <taxon>Bacillota</taxon>
        <taxon>Bacilli</taxon>
        <taxon>Bacillales</taxon>
        <taxon>Paenibacillaceae</taxon>
        <taxon>Paenibacillus</taxon>
    </lineage>
</organism>
<dbReference type="RefSeq" id="WP_307208481.1">
    <property type="nucleotide sequence ID" value="NZ_JAUSSU010000019.1"/>
</dbReference>
<evidence type="ECO:0000313" key="2">
    <source>
        <dbReference type="EMBL" id="MDQ0116418.1"/>
    </source>
</evidence>
<gene>
    <name evidence="2" type="ORF">J2T15_005898</name>
</gene>
<name>A0ABT9UA02_PAEHA</name>
<keyword evidence="3" id="KW-1185">Reference proteome</keyword>
<dbReference type="InterPro" id="IPR028082">
    <property type="entry name" value="Peripla_BP_I"/>
</dbReference>
<dbReference type="Pfam" id="PF04392">
    <property type="entry name" value="ABC_sub_bind"/>
    <property type="match status" value="1"/>
</dbReference>
<dbReference type="InterPro" id="IPR007487">
    <property type="entry name" value="ABC_transpt-TYRBP-like"/>
</dbReference>
<dbReference type="PROSITE" id="PS51257">
    <property type="entry name" value="PROKAR_LIPOPROTEIN"/>
    <property type="match status" value="1"/>
</dbReference>
<feature type="chain" id="PRO_5046470613" evidence="1">
    <location>
        <begin position="20"/>
        <end position="349"/>
    </location>
</feature>
<evidence type="ECO:0000256" key="1">
    <source>
        <dbReference type="SAM" id="SignalP"/>
    </source>
</evidence>
<dbReference type="PANTHER" id="PTHR35271">
    <property type="entry name" value="ABC TRANSPORTER, SUBSTRATE-BINDING LIPOPROTEIN-RELATED"/>
    <property type="match status" value="1"/>
</dbReference>
<dbReference type="Gene3D" id="3.40.50.2300">
    <property type="match status" value="2"/>
</dbReference>
<evidence type="ECO:0000313" key="3">
    <source>
        <dbReference type="Proteomes" id="UP001229346"/>
    </source>
</evidence>
<reference evidence="2 3" key="1">
    <citation type="submission" date="2023-07" db="EMBL/GenBank/DDBJ databases">
        <title>Sorghum-associated microbial communities from plants grown in Nebraska, USA.</title>
        <authorList>
            <person name="Schachtman D."/>
        </authorList>
    </citation>
    <scope>NUCLEOTIDE SEQUENCE [LARGE SCALE GENOMIC DNA]</scope>
    <source>
        <strain evidence="2 3">CC482</strain>
    </source>
</reference>
<dbReference type="CDD" id="cd06325">
    <property type="entry name" value="PBP1_ABC_unchar_transporter"/>
    <property type="match status" value="1"/>
</dbReference>
<protein>
    <submittedName>
        <fullName evidence="2">ABC transport system substrate-binding protein</fullName>
    </submittedName>
</protein>
<proteinExistence type="predicted"/>
<dbReference type="SUPFAM" id="SSF53822">
    <property type="entry name" value="Periplasmic binding protein-like I"/>
    <property type="match status" value="1"/>
</dbReference>
<feature type="signal peptide" evidence="1">
    <location>
        <begin position="1"/>
        <end position="19"/>
    </location>
</feature>
<sequence length="349" mass="36892">MKKKFWLGITLATVMAVTAACGANSSSNTNTGSNNNAGNTGGDAEKTYTIAISQVVEHPSLDATKDGFIAALKDAGIEEGKNLKIDMNNAQADTANSKTISQKIASGKADLALGIATMTAQNLAEDVTNIPVLFAAVTDPIDAGIVKQLEAPGGNITGASDTNPDAVKQTMDFIAAELPEVKKIGLVINEGEPNAVVMAKYAEEALKTHGIELVKAPIVNISDVQQAAESLVGRVDAIYITLDNNVVSGVDSIIEVANQNDIPFFSADRDSVEKGAFLAVGFKYFDHGYEVGQMAVEILKNGKKPGEMDVTVPQKLDFIMNLKAAAEQDITVTDKMKSYVKDPENNIIE</sequence>
<comment type="caution">
    <text evidence="2">The sequence shown here is derived from an EMBL/GenBank/DDBJ whole genome shotgun (WGS) entry which is preliminary data.</text>
</comment>
<dbReference type="Proteomes" id="UP001229346">
    <property type="component" value="Unassembled WGS sequence"/>
</dbReference>